<name>A0ABS7EA50_9GAMM</name>
<feature type="chain" id="PRO_5046504427" description="DUF3316 domain-containing protein" evidence="1">
    <location>
        <begin position="22"/>
        <end position="100"/>
    </location>
</feature>
<evidence type="ECO:0000313" key="2">
    <source>
        <dbReference type="EMBL" id="MBW8186031.1"/>
    </source>
</evidence>
<dbReference type="RefSeq" id="WP_220111369.1">
    <property type="nucleotide sequence ID" value="NZ_JAHZST010000019.1"/>
</dbReference>
<protein>
    <recommendedName>
        <fullName evidence="4">DUF3316 domain-containing protein</fullName>
    </recommendedName>
</protein>
<evidence type="ECO:0008006" key="4">
    <source>
        <dbReference type="Google" id="ProtNLM"/>
    </source>
</evidence>
<keyword evidence="3" id="KW-1185">Reference proteome</keyword>
<comment type="caution">
    <text evidence="2">The sequence shown here is derived from an EMBL/GenBank/DDBJ whole genome shotgun (WGS) entry which is preliminary data.</text>
</comment>
<accession>A0ABS7EA50</accession>
<dbReference type="EMBL" id="JAHZST010000019">
    <property type="protein sequence ID" value="MBW8186031.1"/>
    <property type="molecule type" value="Genomic_DNA"/>
</dbReference>
<sequence>MKIMTPFALLAASLLPLTASADLAKQQNRAEPMETITVTYREPSDYALYQYTTDMLVNFRLQIQADIYQQAHTSIMKMANTTPYMSAMNQTPEQEQSSTE</sequence>
<gene>
    <name evidence="2" type="ORF">K0625_20615</name>
</gene>
<proteinExistence type="predicted"/>
<reference evidence="2 3" key="1">
    <citation type="submission" date="2021-07" db="EMBL/GenBank/DDBJ databases">
        <title>Shewanella sp. nov, isolated from SCS.</title>
        <authorList>
            <person name="Cao W.R."/>
        </authorList>
    </citation>
    <scope>NUCLEOTIDE SEQUENCE [LARGE SCALE GENOMIC DNA]</scope>
    <source>
        <strain evidence="2 3">NR704-98</strain>
    </source>
</reference>
<dbReference type="Proteomes" id="UP001195963">
    <property type="component" value="Unassembled WGS sequence"/>
</dbReference>
<evidence type="ECO:0000256" key="1">
    <source>
        <dbReference type="SAM" id="SignalP"/>
    </source>
</evidence>
<keyword evidence="1" id="KW-0732">Signal</keyword>
<evidence type="ECO:0000313" key="3">
    <source>
        <dbReference type="Proteomes" id="UP001195963"/>
    </source>
</evidence>
<feature type="signal peptide" evidence="1">
    <location>
        <begin position="1"/>
        <end position="21"/>
    </location>
</feature>
<organism evidence="2 3">
    <name type="scientific">Shewanella nanhaiensis</name>
    <dbReference type="NCBI Taxonomy" id="2864872"/>
    <lineage>
        <taxon>Bacteria</taxon>
        <taxon>Pseudomonadati</taxon>
        <taxon>Pseudomonadota</taxon>
        <taxon>Gammaproteobacteria</taxon>
        <taxon>Alteromonadales</taxon>
        <taxon>Shewanellaceae</taxon>
        <taxon>Shewanella</taxon>
    </lineage>
</organism>